<proteinExistence type="predicted"/>
<name>A0A0H5RB53_9EUKA</name>
<evidence type="ECO:0000256" key="1">
    <source>
        <dbReference type="ARBA" id="ARBA00023054"/>
    </source>
</evidence>
<reference evidence="4" key="1">
    <citation type="submission" date="2015-04" db="EMBL/GenBank/DDBJ databases">
        <title>The genome sequence of the plant pathogenic Rhizarian Plasmodiophora brassicae reveals insights in its biotrophic life cycle and the origin of chitin synthesis.</title>
        <authorList>
            <person name="Schwelm A."/>
            <person name="Fogelqvist J."/>
            <person name="Knaust A."/>
            <person name="Julke S."/>
            <person name="Lilja T."/>
            <person name="Dhandapani V."/>
            <person name="Bonilla-Rosso G."/>
            <person name="Karlsson M."/>
            <person name="Shevchenko A."/>
            <person name="Choi S.R."/>
            <person name="Kim H.G."/>
            <person name="Park J.Y."/>
            <person name="Lim Y.P."/>
            <person name="Ludwig-Muller J."/>
            <person name="Dixelius C."/>
        </authorList>
    </citation>
    <scope>NUCLEOTIDE SEQUENCE</scope>
    <source>
        <tissue evidence="4">Potato root galls</tissue>
    </source>
</reference>
<dbReference type="GO" id="GO:0005856">
    <property type="term" value="C:cytoskeleton"/>
    <property type="evidence" value="ECO:0007669"/>
    <property type="project" value="TreeGrafter"/>
</dbReference>
<dbReference type="PANTHER" id="PTHR32083:SF0">
    <property type="entry name" value="CILIA AND FLAGELLA-ASSOCIATED PROTEIN 58"/>
    <property type="match status" value="1"/>
</dbReference>
<evidence type="ECO:0000313" key="4">
    <source>
        <dbReference type="EMBL" id="CRZ11036.1"/>
    </source>
</evidence>
<evidence type="ECO:0000259" key="3">
    <source>
        <dbReference type="Pfam" id="PF21771"/>
    </source>
</evidence>
<evidence type="ECO:0000256" key="2">
    <source>
        <dbReference type="SAM" id="Coils"/>
    </source>
</evidence>
<accession>A0A0H5RB53</accession>
<dbReference type="InterPro" id="IPR049270">
    <property type="entry name" value="CFAP58_CC"/>
</dbReference>
<feature type="domain" description="Cilia- and flagella-associated protein 58 central coiled coil" evidence="3">
    <location>
        <begin position="109"/>
        <end position="388"/>
    </location>
</feature>
<protein>
    <recommendedName>
        <fullName evidence="3">Cilia- and flagella-associated protein 58 central coiled coil domain-containing protein</fullName>
    </recommendedName>
</protein>
<keyword evidence="1 2" id="KW-0175">Coiled coil</keyword>
<dbReference type="Pfam" id="PF21771">
    <property type="entry name" value="CFAP58_CC"/>
    <property type="match status" value="1"/>
</dbReference>
<feature type="coiled-coil region" evidence="2">
    <location>
        <begin position="4"/>
        <end position="31"/>
    </location>
</feature>
<feature type="coiled-coil region" evidence="2">
    <location>
        <begin position="413"/>
        <end position="440"/>
    </location>
</feature>
<dbReference type="AlphaFoldDB" id="A0A0H5RB53"/>
<sequence>MKSGSTLSTRLTQLNEEAQDLEDKFQTQQDYTEEVLKSIASLRSSCDTDKATLAATTKESKRKLSMLEKLKEKMQVADEDLRSIEATRGLWNEKIEQKKNELKVANTAAAVALRAIDIASREREILNHDHATMMEGLSGKRNALHIAENQSRNMEIELKAFDVSIKAWKTLIDQLAQDTDTFKNELEVKQARTKKAMEKSAAKDSQVMGMQKMIIEHETKRRQQMNLLEAVKSDRNLYTKTLLEQKHEMNEYKRSFDSLNHSISHMQQELNDKESAFVNENLLVEQADDDIRQTDLKTKHIHECYLATNERVQVQSTQIANLSRIIDEADEELQAQTKQYNAVVNEERVLSRQLVKRNEELSEIYEQLRLHHSMMHKGEIHYKERREVFSKLEALQSALTAELNSIDVDRSEIDELKSAIIRLEKSLSKETLKARVLEDELKKPMNIHRWRQLQDTSADTFTLIESVQGLQKSIIAKSAELAAKDAKIEQREKLYVDLRRIQARQIGQEVHEQLRIYEAEIKEKTGKHKIMLIELKLCQARVHELKYEIENVYKSLDLVKLTYFQRQRAETRAKSRLTAKSGEESHSLFARYDGFSSKGSLDFDLKVYDEGNETQKHIEGEITLKK</sequence>
<dbReference type="EMBL" id="HACM01010594">
    <property type="protein sequence ID" value="CRZ11036.1"/>
    <property type="molecule type" value="Transcribed_RNA"/>
</dbReference>
<feature type="coiled-coil region" evidence="2">
    <location>
        <begin position="312"/>
        <end position="346"/>
    </location>
</feature>
<organism evidence="4">
    <name type="scientific">Spongospora subterranea</name>
    <dbReference type="NCBI Taxonomy" id="70186"/>
    <lineage>
        <taxon>Eukaryota</taxon>
        <taxon>Sar</taxon>
        <taxon>Rhizaria</taxon>
        <taxon>Endomyxa</taxon>
        <taxon>Phytomyxea</taxon>
        <taxon>Plasmodiophorida</taxon>
        <taxon>Plasmodiophoridae</taxon>
        <taxon>Spongospora</taxon>
    </lineage>
</organism>
<dbReference type="PANTHER" id="PTHR32083">
    <property type="entry name" value="CILIA AND FLAGELLA-ASSOCIATED PROTEIN 58-RELATED"/>
    <property type="match status" value="1"/>
</dbReference>